<proteinExistence type="predicted"/>
<accession>A0A0C9UGY7</accession>
<dbReference type="EMBL" id="KN837204">
    <property type="protein sequence ID" value="KIJ34084.1"/>
    <property type="molecule type" value="Genomic_DNA"/>
</dbReference>
<dbReference type="Proteomes" id="UP000054279">
    <property type="component" value="Unassembled WGS sequence"/>
</dbReference>
<keyword evidence="3" id="KW-1185">Reference proteome</keyword>
<dbReference type="AlphaFoldDB" id="A0A0C9UGY7"/>
<organism evidence="2 3">
    <name type="scientific">Sphaerobolus stellatus (strain SS14)</name>
    <dbReference type="NCBI Taxonomy" id="990650"/>
    <lineage>
        <taxon>Eukaryota</taxon>
        <taxon>Fungi</taxon>
        <taxon>Dikarya</taxon>
        <taxon>Basidiomycota</taxon>
        <taxon>Agaricomycotina</taxon>
        <taxon>Agaricomycetes</taxon>
        <taxon>Phallomycetidae</taxon>
        <taxon>Geastrales</taxon>
        <taxon>Sphaerobolaceae</taxon>
        <taxon>Sphaerobolus</taxon>
    </lineage>
</organism>
<name>A0A0C9UGY7_SPHS4</name>
<evidence type="ECO:0000313" key="3">
    <source>
        <dbReference type="Proteomes" id="UP000054279"/>
    </source>
</evidence>
<protein>
    <submittedName>
        <fullName evidence="2">Uncharacterized protein</fullName>
    </submittedName>
</protein>
<reference evidence="2 3" key="1">
    <citation type="submission" date="2014-06" db="EMBL/GenBank/DDBJ databases">
        <title>Evolutionary Origins and Diversification of the Mycorrhizal Mutualists.</title>
        <authorList>
            <consortium name="DOE Joint Genome Institute"/>
            <consortium name="Mycorrhizal Genomics Consortium"/>
            <person name="Kohler A."/>
            <person name="Kuo A."/>
            <person name="Nagy L.G."/>
            <person name="Floudas D."/>
            <person name="Copeland A."/>
            <person name="Barry K.W."/>
            <person name="Cichocki N."/>
            <person name="Veneault-Fourrey C."/>
            <person name="LaButti K."/>
            <person name="Lindquist E.A."/>
            <person name="Lipzen A."/>
            <person name="Lundell T."/>
            <person name="Morin E."/>
            <person name="Murat C."/>
            <person name="Riley R."/>
            <person name="Ohm R."/>
            <person name="Sun H."/>
            <person name="Tunlid A."/>
            <person name="Henrissat B."/>
            <person name="Grigoriev I.V."/>
            <person name="Hibbett D.S."/>
            <person name="Martin F."/>
        </authorList>
    </citation>
    <scope>NUCLEOTIDE SEQUENCE [LARGE SCALE GENOMIC DNA]</scope>
    <source>
        <strain evidence="2 3">SS14</strain>
    </source>
</reference>
<gene>
    <name evidence="2" type="ORF">M422DRAFT_263880</name>
</gene>
<evidence type="ECO:0000313" key="2">
    <source>
        <dbReference type="EMBL" id="KIJ34084.1"/>
    </source>
</evidence>
<feature type="compositionally biased region" description="Basic residues" evidence="1">
    <location>
        <begin position="76"/>
        <end position="86"/>
    </location>
</feature>
<feature type="region of interest" description="Disordered" evidence="1">
    <location>
        <begin position="53"/>
        <end position="128"/>
    </location>
</feature>
<dbReference type="HOGENOM" id="CLU_1157009_0_0_1"/>
<evidence type="ECO:0000256" key="1">
    <source>
        <dbReference type="SAM" id="MobiDB-lite"/>
    </source>
</evidence>
<sequence>MTVRPQKEASLFVPVWTRQYTGPDASCLRRSPSTRTPIRYRYGYFIMPKRSNPSTSIPEAHGPKVNASAAGAAPPKKWKMKSKKNHAVSENFNHAPEPDTGPPSGSPPAKKRKVKGPSGQVQPVPEPILAKRPENEWIVDLYKKWTTMLVKVTKVHRKGSLALQALWQMDQIFDKKGGPTVKDCPQQPSREWCIDRMGMVLADLFAAEEPDPFVSFNFYGGIRPERVWVAPGCTQDSIKQ</sequence>